<comment type="function">
    <text evidence="2">Endopeptidase that degrades small peptides of less than 7 kDa, such as glucagon and insulin.</text>
</comment>
<keyword evidence="8" id="KW-0378">Hydrolase</keyword>
<keyword evidence="6" id="KW-0645">Protease</keyword>
<evidence type="ECO:0000259" key="15">
    <source>
        <dbReference type="Pfam" id="PF00675"/>
    </source>
</evidence>
<feature type="domain" description="Peptidase M16 C-terminal" evidence="16">
    <location>
        <begin position="184"/>
        <end position="360"/>
    </location>
</feature>
<dbReference type="EC" id="3.4.24.55" evidence="4"/>
<accession>A0A841GFI4</accession>
<evidence type="ECO:0000256" key="11">
    <source>
        <dbReference type="ARBA" id="ARBA00029597"/>
    </source>
</evidence>
<evidence type="ECO:0000256" key="9">
    <source>
        <dbReference type="ARBA" id="ARBA00022833"/>
    </source>
</evidence>
<dbReference type="Gene3D" id="3.30.830.10">
    <property type="entry name" value="Metalloenzyme, LuxS/M16 peptidase-like"/>
    <property type="match status" value="4"/>
</dbReference>
<dbReference type="GO" id="GO:0005737">
    <property type="term" value="C:cytoplasm"/>
    <property type="evidence" value="ECO:0007669"/>
    <property type="project" value="UniProtKB-ARBA"/>
</dbReference>
<evidence type="ECO:0000313" key="20">
    <source>
        <dbReference type="Proteomes" id="UP000585721"/>
    </source>
</evidence>
<dbReference type="InterPro" id="IPR007863">
    <property type="entry name" value="Peptidase_M16_C"/>
</dbReference>
<name>A0A841GFI4_9GAMM</name>
<dbReference type="InterPro" id="IPR011765">
    <property type="entry name" value="Pept_M16_N"/>
</dbReference>
<evidence type="ECO:0000256" key="1">
    <source>
        <dbReference type="ARBA" id="ARBA00001947"/>
    </source>
</evidence>
<feature type="domain" description="Peptidase M16 N-terminal" evidence="15">
    <location>
        <begin position="23"/>
        <end position="160"/>
    </location>
</feature>
<dbReference type="InterPro" id="IPR011249">
    <property type="entry name" value="Metalloenz_LuxS/M16"/>
</dbReference>
<evidence type="ECO:0000256" key="6">
    <source>
        <dbReference type="ARBA" id="ARBA00022670"/>
    </source>
</evidence>
<dbReference type="FunFam" id="3.30.830.10:FF:000005">
    <property type="entry name" value="nardilysin isoform X1"/>
    <property type="match status" value="1"/>
</dbReference>
<dbReference type="InterPro" id="IPR001431">
    <property type="entry name" value="Pept_M16_Zn_BS"/>
</dbReference>
<evidence type="ECO:0000259" key="16">
    <source>
        <dbReference type="Pfam" id="PF05193"/>
    </source>
</evidence>
<dbReference type="GO" id="GO:0006508">
    <property type="term" value="P:proteolysis"/>
    <property type="evidence" value="ECO:0007669"/>
    <property type="project" value="UniProtKB-KW"/>
</dbReference>
<evidence type="ECO:0000256" key="7">
    <source>
        <dbReference type="ARBA" id="ARBA00022723"/>
    </source>
</evidence>
<evidence type="ECO:0000256" key="5">
    <source>
        <dbReference type="ARBA" id="ARBA00017565"/>
    </source>
</evidence>
<dbReference type="InterPro" id="IPR032632">
    <property type="entry name" value="Peptidase_M16_M"/>
</dbReference>
<protein>
    <recommendedName>
        <fullName evidence="5">Protease 3</fullName>
        <ecNumber evidence="4">3.4.24.55</ecNumber>
    </recommendedName>
    <alternativeName>
        <fullName evidence="13">Pitrilysin</fullName>
    </alternativeName>
    <alternativeName>
        <fullName evidence="12">Protease III</fullName>
    </alternativeName>
    <alternativeName>
        <fullName evidence="11">Protease pi</fullName>
    </alternativeName>
</protein>
<dbReference type="GO" id="GO:0046872">
    <property type="term" value="F:metal ion binding"/>
    <property type="evidence" value="ECO:0007669"/>
    <property type="project" value="UniProtKB-KW"/>
</dbReference>
<dbReference type="PANTHER" id="PTHR43690">
    <property type="entry name" value="NARDILYSIN"/>
    <property type="match status" value="1"/>
</dbReference>
<evidence type="ECO:0000256" key="2">
    <source>
        <dbReference type="ARBA" id="ARBA00002184"/>
    </source>
</evidence>
<dbReference type="InterPro" id="IPR054734">
    <property type="entry name" value="PqqF-like_C_4"/>
</dbReference>
<evidence type="ECO:0000256" key="3">
    <source>
        <dbReference type="ARBA" id="ARBA00007261"/>
    </source>
</evidence>
<reference evidence="19 20" key="1">
    <citation type="submission" date="2020-08" db="EMBL/GenBank/DDBJ databases">
        <title>Genomic Encyclopedia of Type Strains, Phase IV (KMG-IV): sequencing the most valuable type-strain genomes for metagenomic binning, comparative biology and taxonomic classification.</title>
        <authorList>
            <person name="Goeker M."/>
        </authorList>
    </citation>
    <scope>NUCLEOTIDE SEQUENCE [LARGE SCALE GENOMIC DNA]</scope>
    <source>
        <strain evidence="19 20">DSM 22975</strain>
    </source>
</reference>
<dbReference type="Pfam" id="PF05193">
    <property type="entry name" value="Peptidase_M16_C"/>
    <property type="match status" value="1"/>
</dbReference>
<dbReference type="PANTHER" id="PTHR43690:SF18">
    <property type="entry name" value="INSULIN-DEGRADING ENZYME-RELATED"/>
    <property type="match status" value="1"/>
</dbReference>
<feature type="domain" description="Coenzyme PQQ synthesis protein F-like C-terminal lobe" evidence="18">
    <location>
        <begin position="750"/>
        <end position="849"/>
    </location>
</feature>
<dbReference type="InterPro" id="IPR050626">
    <property type="entry name" value="Peptidase_M16"/>
</dbReference>
<keyword evidence="10" id="KW-0482">Metalloprotease</keyword>
<sequence length="929" mass="107323">MQIFKAPEDRCDYRYFILSNGLRVLLIHDPLAERSAASMAVECGHFADPPQREGMAHFLEHMLFLGTESYPHPGEYQAFIAQHGGNHNAWTGTEYSNYFFDISTELFDEALHRFSQFFICPLFNAELVERERHAIDSEYRLKISDDVRRSYQVHKETVNPAHPFSKFSVGNLETLHENAGESLREEVKAFFELHYSADRMTLVIQSDWSLAVQEQAAKRFFSAVIRRQLPSATPIAVPLYREQDLRLRIQIKPLQELRRLSVSFALPNVDSCYPLKPLTYISHLIGYEGKGSLFSYMKRQGWISALSAGGGVGGSNFRDFQINFSLTPKGLEHETSIIEHLFSFLRLLEEQGIDGWRYDEKATLLKTMYLIQESHRPLDNVSHLSMNLFHYQPEDVIRGDYLMTGLDADKIREMVRYMTPDNMRITLIAPEMETTQTAKWYDTPYQVSPIETAWLNIWRNAALPDPKRYKLPEPNPFLPDRFTTRAVTEPQTIPHRLIHRAGLRIWHLQDDSFATPKASLFIAVDSEHAVQSPYHIAMCRLMVELLLDHLNEFTYPAEIAGLNYNIYAHQGGFTIQLHGFSCRLYHLLELLLKNRTAGHYEPERFYSIRDQLLRSWRNQNKGRPIAHLFSQLTNLLQPNNPPVDTMIAYLENVTPSELPEFMRRLFQAVHLEVLAHGDIQEDEVRLIAGLLERQITPNSLPSRETRRRLVDIRNAGTLLYECHSPHNDSALLLYYQSPEKTPASIACYTLANHIMSSSFFHDLRTQQQLGYVVGTGNLPLNRHPGLVFYVQSPVMAPDGLLAAIELFIDAFHMQLMEMNEQTWQNNKQGLIHQLTEADANLRTRSQRLWSSIGNRDFSFRQRELVTTELEQLSRADFIRFIRSLRSSQADRVVLYSQGEAHQENTNEMEGVHIDYLAEFQQTSAQFQSI</sequence>
<evidence type="ECO:0000256" key="14">
    <source>
        <dbReference type="RuleBase" id="RU004447"/>
    </source>
</evidence>
<evidence type="ECO:0000313" key="19">
    <source>
        <dbReference type="EMBL" id="MBB6055396.1"/>
    </source>
</evidence>
<comment type="similarity">
    <text evidence="3 14">Belongs to the peptidase M16 family.</text>
</comment>
<dbReference type="Pfam" id="PF22456">
    <property type="entry name" value="PqqF-like_C_4"/>
    <property type="match status" value="1"/>
</dbReference>
<evidence type="ECO:0000256" key="4">
    <source>
        <dbReference type="ARBA" id="ARBA00012449"/>
    </source>
</evidence>
<keyword evidence="9" id="KW-0862">Zinc</keyword>
<comment type="cofactor">
    <cofactor evidence="1">
        <name>Zn(2+)</name>
        <dbReference type="ChEBI" id="CHEBI:29105"/>
    </cofactor>
</comment>
<evidence type="ECO:0000256" key="10">
    <source>
        <dbReference type="ARBA" id="ARBA00023049"/>
    </source>
</evidence>
<keyword evidence="7" id="KW-0479">Metal-binding</keyword>
<dbReference type="EMBL" id="JACHGR010000004">
    <property type="protein sequence ID" value="MBB6055396.1"/>
    <property type="molecule type" value="Genomic_DNA"/>
</dbReference>
<dbReference type="AlphaFoldDB" id="A0A841GFI4"/>
<proteinExistence type="inferred from homology"/>
<dbReference type="GO" id="GO:0004222">
    <property type="term" value="F:metalloendopeptidase activity"/>
    <property type="evidence" value="ECO:0007669"/>
    <property type="project" value="UniProtKB-EC"/>
</dbReference>
<dbReference type="FunFam" id="3.30.830.10:FF:000012">
    <property type="entry name" value="Protease 3"/>
    <property type="match status" value="1"/>
</dbReference>
<dbReference type="Proteomes" id="UP000585721">
    <property type="component" value="Unassembled WGS sequence"/>
</dbReference>
<gene>
    <name evidence="19" type="ORF">HNR75_001302</name>
</gene>
<dbReference type="PROSITE" id="PS00143">
    <property type="entry name" value="INSULINASE"/>
    <property type="match status" value="1"/>
</dbReference>
<evidence type="ECO:0000256" key="12">
    <source>
        <dbReference type="ARBA" id="ARBA00031184"/>
    </source>
</evidence>
<organism evidence="19 20">
    <name type="scientific">Tolumonas osonensis</name>
    <dbReference type="NCBI Taxonomy" id="675874"/>
    <lineage>
        <taxon>Bacteria</taxon>
        <taxon>Pseudomonadati</taxon>
        <taxon>Pseudomonadota</taxon>
        <taxon>Gammaproteobacteria</taxon>
        <taxon>Aeromonadales</taxon>
        <taxon>Aeromonadaceae</taxon>
        <taxon>Tolumonas</taxon>
    </lineage>
</organism>
<keyword evidence="20" id="KW-1185">Reference proteome</keyword>
<dbReference type="RefSeq" id="WP_188026180.1">
    <property type="nucleotide sequence ID" value="NZ_JACHGR010000004.1"/>
</dbReference>
<dbReference type="Pfam" id="PF00675">
    <property type="entry name" value="Peptidase_M16"/>
    <property type="match status" value="1"/>
</dbReference>
<dbReference type="Pfam" id="PF16187">
    <property type="entry name" value="Peptidase_M16_M"/>
    <property type="match status" value="1"/>
</dbReference>
<comment type="caution">
    <text evidence="19">The sequence shown here is derived from an EMBL/GenBank/DDBJ whole genome shotgun (WGS) entry which is preliminary data.</text>
</comment>
<dbReference type="SUPFAM" id="SSF63411">
    <property type="entry name" value="LuxS/MPP-like metallohydrolase"/>
    <property type="match status" value="4"/>
</dbReference>
<evidence type="ECO:0000256" key="13">
    <source>
        <dbReference type="ARBA" id="ARBA00033450"/>
    </source>
</evidence>
<feature type="domain" description="Peptidase M16 middle/third" evidence="17">
    <location>
        <begin position="372"/>
        <end position="647"/>
    </location>
</feature>
<evidence type="ECO:0000259" key="18">
    <source>
        <dbReference type="Pfam" id="PF22456"/>
    </source>
</evidence>
<evidence type="ECO:0000259" key="17">
    <source>
        <dbReference type="Pfam" id="PF16187"/>
    </source>
</evidence>
<evidence type="ECO:0000256" key="8">
    <source>
        <dbReference type="ARBA" id="ARBA00022801"/>
    </source>
</evidence>